<keyword evidence="2" id="KW-0238">DNA-binding</keyword>
<evidence type="ECO:0000256" key="2">
    <source>
        <dbReference type="ARBA" id="ARBA00023125"/>
    </source>
</evidence>
<sequence length="313" mass="35986">MLNSLSIKYFLAVYKERNFTKAAQGLYITQQTLSAHIASLEKELGCKLFIRSTPLKPTFAGDIFLRYANEFNTLYNSIEGEFSDICDEKKGLLRIGIAHTRGRALMPNIVAEYKKEYPDIRIQIIEGENDDLPSLLLDGSIDLMIAYHSQNHPDIEFTNYYEEEIILLISDELLQNVYGKRKNEIINILHQKPNLSLLKECPFLLSSKEDIAGKISSIFLSEVNFNLKVSVESKNIETLLEMCCKGIGACFCPKILVDKTLDNKQISSLHLFQLDERAKYMISFGFIKKRYYSKAIREFVEVAKVYKNEEVFK</sequence>
<dbReference type="InterPro" id="IPR050950">
    <property type="entry name" value="HTH-type_LysR_regulators"/>
</dbReference>
<proteinExistence type="predicted"/>
<evidence type="ECO:0000313" key="6">
    <source>
        <dbReference type="Proteomes" id="UP000726170"/>
    </source>
</evidence>
<dbReference type="InterPro" id="IPR005119">
    <property type="entry name" value="LysR_subst-bd"/>
</dbReference>
<gene>
    <name evidence="5" type="ORF">KQI86_03610</name>
</gene>
<evidence type="ECO:0000313" key="5">
    <source>
        <dbReference type="EMBL" id="MBU5483401.1"/>
    </source>
</evidence>
<dbReference type="Proteomes" id="UP000726170">
    <property type="component" value="Unassembled WGS sequence"/>
</dbReference>
<evidence type="ECO:0000259" key="4">
    <source>
        <dbReference type="PROSITE" id="PS50931"/>
    </source>
</evidence>
<keyword evidence="1" id="KW-0805">Transcription regulation</keyword>
<dbReference type="CDD" id="cd05466">
    <property type="entry name" value="PBP2_LTTR_substrate"/>
    <property type="match status" value="1"/>
</dbReference>
<name>A0ABS6EFB6_9CLOT</name>
<dbReference type="PANTHER" id="PTHR30419:SF8">
    <property type="entry name" value="NITROGEN ASSIMILATION TRANSCRIPTIONAL ACTIVATOR-RELATED"/>
    <property type="match status" value="1"/>
</dbReference>
<dbReference type="Pfam" id="PF00126">
    <property type="entry name" value="HTH_1"/>
    <property type="match status" value="1"/>
</dbReference>
<dbReference type="InterPro" id="IPR000847">
    <property type="entry name" value="LysR_HTH_N"/>
</dbReference>
<evidence type="ECO:0000256" key="1">
    <source>
        <dbReference type="ARBA" id="ARBA00023015"/>
    </source>
</evidence>
<dbReference type="EMBL" id="JAHLQF010000001">
    <property type="protein sequence ID" value="MBU5483401.1"/>
    <property type="molecule type" value="Genomic_DNA"/>
</dbReference>
<comment type="caution">
    <text evidence="5">The sequence shown here is derived from an EMBL/GenBank/DDBJ whole genome shotgun (WGS) entry which is preliminary data.</text>
</comment>
<organism evidence="5 6">
    <name type="scientific">Clostridium mobile</name>
    <dbReference type="NCBI Taxonomy" id="2841512"/>
    <lineage>
        <taxon>Bacteria</taxon>
        <taxon>Bacillati</taxon>
        <taxon>Bacillota</taxon>
        <taxon>Clostridia</taxon>
        <taxon>Eubacteriales</taxon>
        <taxon>Clostridiaceae</taxon>
        <taxon>Clostridium</taxon>
    </lineage>
</organism>
<keyword evidence="3" id="KW-0804">Transcription</keyword>
<evidence type="ECO:0000256" key="3">
    <source>
        <dbReference type="ARBA" id="ARBA00023163"/>
    </source>
</evidence>
<accession>A0ABS6EFB6</accession>
<dbReference type="PROSITE" id="PS50931">
    <property type="entry name" value="HTH_LYSR"/>
    <property type="match status" value="1"/>
</dbReference>
<dbReference type="Pfam" id="PF03466">
    <property type="entry name" value="LysR_substrate"/>
    <property type="match status" value="1"/>
</dbReference>
<dbReference type="RefSeq" id="WP_216437783.1">
    <property type="nucleotide sequence ID" value="NZ_JAHLQF010000001.1"/>
</dbReference>
<dbReference type="PANTHER" id="PTHR30419">
    <property type="entry name" value="HTH-TYPE TRANSCRIPTIONAL REGULATOR YBHD"/>
    <property type="match status" value="1"/>
</dbReference>
<protein>
    <submittedName>
        <fullName evidence="5">LysR family transcriptional regulator</fullName>
    </submittedName>
</protein>
<keyword evidence="6" id="KW-1185">Reference proteome</keyword>
<feature type="domain" description="HTH lysR-type" evidence="4">
    <location>
        <begin position="1"/>
        <end position="58"/>
    </location>
</feature>
<reference evidence="5 6" key="1">
    <citation type="submission" date="2021-06" db="EMBL/GenBank/DDBJ databases">
        <authorList>
            <person name="Sun Q."/>
            <person name="Li D."/>
        </authorList>
    </citation>
    <scope>NUCLEOTIDE SEQUENCE [LARGE SCALE GENOMIC DNA]</scope>
    <source>
        <strain evidence="5 6">MSJ-11</strain>
    </source>
</reference>